<dbReference type="SUPFAM" id="SSF51735">
    <property type="entry name" value="NAD(P)-binding Rossmann-fold domains"/>
    <property type="match status" value="1"/>
</dbReference>
<keyword evidence="2" id="KW-0521">NADP</keyword>
<dbReference type="PANTHER" id="PTHR24320:SF236">
    <property type="entry name" value="SHORT-CHAIN DEHYDROGENASE-RELATED"/>
    <property type="match status" value="1"/>
</dbReference>
<accession>A0A060T1C5</accession>
<protein>
    <submittedName>
        <fullName evidence="4">ARAD1C19272p</fullName>
    </submittedName>
</protein>
<dbReference type="EMBL" id="HG937693">
    <property type="protein sequence ID" value="CDP34733.1"/>
    <property type="molecule type" value="Genomic_DNA"/>
</dbReference>
<evidence type="ECO:0000313" key="4">
    <source>
        <dbReference type="EMBL" id="CDP34733.1"/>
    </source>
</evidence>
<proteinExistence type="inferred from homology"/>
<dbReference type="InterPro" id="IPR002347">
    <property type="entry name" value="SDR_fam"/>
</dbReference>
<name>A0A060T1C5_BLAAD</name>
<gene>
    <name evidence="4" type="ORF">GNLVRS02_ARAD1C19272g</name>
</gene>
<sequence length="317" mass="34760">MSAYLTFLRGVAPFRSEYSKGYPDQSGRTWLVTGVTVGGIGFESSRLLLKAGATKLWIVGRNPEKLDQAIEALQKEFTNANVAKLVVDFDDLTSVKPGLEPLLSSTTELHGVIHNAGIMLTPTDQVTKQGFDKQIGVNTVAPFLIQRFLDDLLISGAKNSPPNTVRVVWVSSDGQLFAPCNIDFSELKTDSNSSFKRYCHSKALNVMQAILWDRKHEDSGVLSVSVHPGVTSSDISRQFPAFTRGLVKNLAKPPLYGAYSEMYAALSPDLTLDNHRGAYIFPFGAVGSARSDLVNYSKGADGDKVWERFTEVTDPYM</sequence>
<reference evidence="4" key="1">
    <citation type="submission" date="2014-02" db="EMBL/GenBank/DDBJ databases">
        <authorList>
            <person name="Genoscope - CEA"/>
        </authorList>
    </citation>
    <scope>NUCLEOTIDE SEQUENCE</scope>
    <source>
        <strain evidence="4">LS3</strain>
    </source>
</reference>
<reference evidence="4" key="2">
    <citation type="submission" date="2014-06" db="EMBL/GenBank/DDBJ databases">
        <title>The complete genome of Blastobotrys (Arxula) adeninivorans LS3 - a yeast of biotechnological interest.</title>
        <authorList>
            <person name="Kunze G."/>
            <person name="Gaillardin C."/>
            <person name="Czernicka M."/>
            <person name="Durrens P."/>
            <person name="Martin T."/>
            <person name="Boer E."/>
            <person name="Gabaldon T."/>
            <person name="Cruz J."/>
            <person name="Talla E."/>
            <person name="Marck C."/>
            <person name="Goffeau A."/>
            <person name="Barbe V."/>
            <person name="Baret P."/>
            <person name="Baronian K."/>
            <person name="Beier S."/>
            <person name="Bleykasten C."/>
            <person name="Bode R."/>
            <person name="Casaregola S."/>
            <person name="Despons L."/>
            <person name="Fairhead C."/>
            <person name="Giersberg M."/>
            <person name="Gierski P."/>
            <person name="Hahnel U."/>
            <person name="Hartmann A."/>
            <person name="Jankowska D."/>
            <person name="Jubin C."/>
            <person name="Jung P."/>
            <person name="Lafontaine I."/>
            <person name="Leh-Louis V."/>
            <person name="Lemaire M."/>
            <person name="Marcet-Houben M."/>
            <person name="Mascher M."/>
            <person name="Morel G."/>
            <person name="Richard G.-F."/>
            <person name="Riechen J."/>
            <person name="Sacerdot C."/>
            <person name="Sarkar A."/>
            <person name="Savel G."/>
            <person name="Schacherer J."/>
            <person name="Sherman D."/>
            <person name="Straub M.-L."/>
            <person name="Stein N."/>
            <person name="Thierry A."/>
            <person name="Trautwein-Schult A."/>
            <person name="Westhof E."/>
            <person name="Worch S."/>
            <person name="Dujon B."/>
            <person name="Souciet J.-L."/>
            <person name="Wincker P."/>
            <person name="Scholz U."/>
            <person name="Neuveglise N."/>
        </authorList>
    </citation>
    <scope>NUCLEOTIDE SEQUENCE</scope>
    <source>
        <strain evidence="4">LS3</strain>
    </source>
</reference>
<keyword evidence="3" id="KW-0560">Oxidoreductase</keyword>
<dbReference type="Pfam" id="PF00106">
    <property type="entry name" value="adh_short"/>
    <property type="match status" value="1"/>
</dbReference>
<dbReference type="Gene3D" id="3.40.50.720">
    <property type="entry name" value="NAD(P)-binding Rossmann-like Domain"/>
    <property type="match status" value="1"/>
</dbReference>
<dbReference type="AlphaFoldDB" id="A0A060T1C5"/>
<dbReference type="PANTHER" id="PTHR24320">
    <property type="entry name" value="RETINOL DEHYDROGENASE"/>
    <property type="match status" value="1"/>
</dbReference>
<comment type="similarity">
    <text evidence="1">Belongs to the short-chain dehydrogenases/reductases (SDR) family.</text>
</comment>
<evidence type="ECO:0000256" key="3">
    <source>
        <dbReference type="ARBA" id="ARBA00023002"/>
    </source>
</evidence>
<organism evidence="4">
    <name type="scientific">Blastobotrys adeninivorans</name>
    <name type="common">Yeast</name>
    <name type="synonym">Arxula adeninivorans</name>
    <dbReference type="NCBI Taxonomy" id="409370"/>
    <lineage>
        <taxon>Eukaryota</taxon>
        <taxon>Fungi</taxon>
        <taxon>Dikarya</taxon>
        <taxon>Ascomycota</taxon>
        <taxon>Saccharomycotina</taxon>
        <taxon>Dipodascomycetes</taxon>
        <taxon>Dipodascales</taxon>
        <taxon>Trichomonascaceae</taxon>
        <taxon>Blastobotrys</taxon>
    </lineage>
</organism>
<evidence type="ECO:0000256" key="1">
    <source>
        <dbReference type="ARBA" id="ARBA00006484"/>
    </source>
</evidence>
<dbReference type="PhylomeDB" id="A0A060T1C5"/>
<dbReference type="GO" id="GO:0016491">
    <property type="term" value="F:oxidoreductase activity"/>
    <property type="evidence" value="ECO:0007669"/>
    <property type="project" value="UniProtKB-KW"/>
</dbReference>
<dbReference type="InterPro" id="IPR036291">
    <property type="entry name" value="NAD(P)-bd_dom_sf"/>
</dbReference>
<evidence type="ECO:0000256" key="2">
    <source>
        <dbReference type="ARBA" id="ARBA00022857"/>
    </source>
</evidence>